<feature type="transmembrane region" description="Helical" evidence="19">
    <location>
        <begin position="49"/>
        <end position="70"/>
    </location>
</feature>
<keyword evidence="14 18" id="KW-0456">Lyase</keyword>
<dbReference type="EMBL" id="NPDY01000011">
    <property type="protein sequence ID" value="PJZ69280.1"/>
    <property type="molecule type" value="Genomic_DNA"/>
</dbReference>
<keyword evidence="23" id="KW-1185">Reference proteome</keyword>
<dbReference type="EC" id="4.6.1.1" evidence="4"/>
<keyword evidence="7" id="KW-0479">Metal-binding</keyword>
<dbReference type="OrthoDB" id="315417at2"/>
<dbReference type="SMART" id="SM00044">
    <property type="entry name" value="CYCc"/>
    <property type="match status" value="1"/>
</dbReference>
<sequence>MTDKILNLVFILVGDPKKNSLEHRLFNAVALINGVSNVLGSIFLVEQEYYYRVLALNLISGLAMLGMYYFSRMKSIYYSLFWPFNLTILFYLSSVWFLNGGSQGGNHYYFIPALVIATILLRDHNVVFIYALYSLFPPALYCIEYFYPNLVVPIENRMEKYMDLGGNYFYVQILTGVLIFVLRRNLNIERRKSDNLLRNILPESVADELKRHDKVMPVRYESVTVLFTDMAGFTQLAEKMTPEELLNELDLFFKEFDKISKKNGLEKIKTIGDAYMAAGGLPEPNKTHAVDAILCGLEFQKFMKLHKEERSAKGLSSWELRLGIHSGSVVAGVVGTEKFAYDIWGDTVNTASRMESSGLPGEVNISKETYSGVASFFDCESRGLIKAKNKGEIEMFLVKGIRKELVGTDQKPNQAFWHLYSKLQDKPQAKVS</sequence>
<evidence type="ECO:0000313" key="21">
    <source>
        <dbReference type="EMBL" id="PJZ69280.1"/>
    </source>
</evidence>
<keyword evidence="6 19" id="KW-0812">Transmembrane</keyword>
<evidence type="ECO:0000256" key="3">
    <source>
        <dbReference type="ARBA" id="ARBA00004141"/>
    </source>
</evidence>
<evidence type="ECO:0000256" key="6">
    <source>
        <dbReference type="ARBA" id="ARBA00022692"/>
    </source>
</evidence>
<evidence type="ECO:0000256" key="2">
    <source>
        <dbReference type="ARBA" id="ARBA00001946"/>
    </source>
</evidence>
<dbReference type="EMBL" id="NPDZ01000010">
    <property type="protein sequence ID" value="PJZ72338.1"/>
    <property type="molecule type" value="Genomic_DNA"/>
</dbReference>
<comment type="subunit">
    <text evidence="17">Homodimer. Can also exist as monomer.</text>
</comment>
<gene>
    <name evidence="21" type="ORF">CH360_12270</name>
    <name evidence="22" type="ORF">CH373_14350</name>
</gene>
<dbReference type="InterPro" id="IPR001054">
    <property type="entry name" value="A/G_cyclase"/>
</dbReference>
<evidence type="ECO:0000313" key="22">
    <source>
        <dbReference type="EMBL" id="PJZ72338.1"/>
    </source>
</evidence>
<dbReference type="PANTHER" id="PTHR45627">
    <property type="entry name" value="ADENYLATE CYCLASE TYPE 1"/>
    <property type="match status" value="1"/>
</dbReference>
<dbReference type="AlphaFoldDB" id="A0A2M9ZJV5"/>
<comment type="cofactor">
    <cofactor evidence="2">
        <name>Mg(2+)</name>
        <dbReference type="ChEBI" id="CHEBI:18420"/>
    </cofactor>
</comment>
<keyword evidence="11 19" id="KW-1133">Transmembrane helix</keyword>
<dbReference type="GO" id="GO:0005524">
    <property type="term" value="F:ATP binding"/>
    <property type="evidence" value="ECO:0007669"/>
    <property type="project" value="UniProtKB-KW"/>
</dbReference>
<evidence type="ECO:0000313" key="23">
    <source>
        <dbReference type="Proteomes" id="UP000231962"/>
    </source>
</evidence>
<feature type="transmembrane region" description="Helical" evidence="19">
    <location>
        <begin position="104"/>
        <end position="121"/>
    </location>
</feature>
<comment type="catalytic activity">
    <reaction evidence="1">
        <text>ATP = 3',5'-cyclic AMP + diphosphate</text>
        <dbReference type="Rhea" id="RHEA:15389"/>
        <dbReference type="ChEBI" id="CHEBI:30616"/>
        <dbReference type="ChEBI" id="CHEBI:33019"/>
        <dbReference type="ChEBI" id="CHEBI:58165"/>
        <dbReference type="EC" id="4.6.1.1"/>
    </reaction>
</comment>
<evidence type="ECO:0000256" key="1">
    <source>
        <dbReference type="ARBA" id="ARBA00001593"/>
    </source>
</evidence>
<dbReference type="Proteomes" id="UP000231990">
    <property type="component" value="Unassembled WGS sequence"/>
</dbReference>
<dbReference type="RefSeq" id="WP_100714333.1">
    <property type="nucleotide sequence ID" value="NZ_NPDY01000011.1"/>
</dbReference>
<evidence type="ECO:0000256" key="11">
    <source>
        <dbReference type="ARBA" id="ARBA00022989"/>
    </source>
</evidence>
<evidence type="ECO:0000256" key="14">
    <source>
        <dbReference type="ARBA" id="ARBA00023239"/>
    </source>
</evidence>
<keyword evidence="8" id="KW-0547">Nucleotide-binding</keyword>
<organism evidence="22 24">
    <name type="scientific">Leptospira perolatii</name>
    <dbReference type="NCBI Taxonomy" id="2023191"/>
    <lineage>
        <taxon>Bacteria</taxon>
        <taxon>Pseudomonadati</taxon>
        <taxon>Spirochaetota</taxon>
        <taxon>Spirochaetia</taxon>
        <taxon>Leptospirales</taxon>
        <taxon>Leptospiraceae</taxon>
        <taxon>Leptospira</taxon>
    </lineage>
</organism>
<dbReference type="Gene3D" id="3.30.70.1230">
    <property type="entry name" value="Nucleotide cyclase"/>
    <property type="match status" value="1"/>
</dbReference>
<comment type="similarity">
    <text evidence="18">Belongs to the adenylyl cyclase class-4/guanylyl cyclase family.</text>
</comment>
<name>A0A2M9ZJV5_9LEPT</name>
<evidence type="ECO:0000256" key="13">
    <source>
        <dbReference type="ARBA" id="ARBA00023136"/>
    </source>
</evidence>
<evidence type="ECO:0000256" key="19">
    <source>
        <dbReference type="SAM" id="Phobius"/>
    </source>
</evidence>
<keyword evidence="10" id="KW-0460">Magnesium</keyword>
<evidence type="ECO:0000256" key="16">
    <source>
        <dbReference type="ARBA" id="ARBA00032637"/>
    </source>
</evidence>
<keyword evidence="12" id="KW-0115">cAMP biosynthesis</keyword>
<accession>A0A2M9ZJV5</accession>
<dbReference type="Pfam" id="PF00211">
    <property type="entry name" value="Guanylate_cyc"/>
    <property type="match status" value="1"/>
</dbReference>
<protein>
    <recommendedName>
        <fullName evidence="5">Adenylate cyclase</fullName>
        <ecNumber evidence="4">4.6.1.1</ecNumber>
    </recommendedName>
    <alternativeName>
        <fullName evidence="15">ATP pyrophosphate-lyase</fullName>
    </alternativeName>
    <alternativeName>
        <fullName evidence="16">Adenylyl cyclase</fullName>
    </alternativeName>
</protein>
<dbReference type="PANTHER" id="PTHR45627:SF12">
    <property type="entry name" value="ADENYLATE CYCLASE TYPE 2"/>
    <property type="match status" value="1"/>
</dbReference>
<dbReference type="GO" id="GO:0035556">
    <property type="term" value="P:intracellular signal transduction"/>
    <property type="evidence" value="ECO:0007669"/>
    <property type="project" value="InterPro"/>
</dbReference>
<comment type="caution">
    <text evidence="22">The sequence shown here is derived from an EMBL/GenBank/DDBJ whole genome shotgun (WGS) entry which is preliminary data.</text>
</comment>
<dbReference type="CDD" id="cd07302">
    <property type="entry name" value="CHD"/>
    <property type="match status" value="1"/>
</dbReference>
<evidence type="ECO:0000256" key="17">
    <source>
        <dbReference type="ARBA" id="ARBA00064436"/>
    </source>
</evidence>
<dbReference type="GO" id="GO:0005886">
    <property type="term" value="C:plasma membrane"/>
    <property type="evidence" value="ECO:0007669"/>
    <property type="project" value="TreeGrafter"/>
</dbReference>
<dbReference type="InterPro" id="IPR029787">
    <property type="entry name" value="Nucleotide_cyclase"/>
</dbReference>
<feature type="transmembrane region" description="Helical" evidence="19">
    <location>
        <begin position="128"/>
        <end position="147"/>
    </location>
</feature>
<reference evidence="23 24" key="1">
    <citation type="submission" date="2017-07" db="EMBL/GenBank/DDBJ databases">
        <title>Leptospira spp. isolated from tropical soils.</title>
        <authorList>
            <person name="Thibeaux R."/>
            <person name="Iraola G."/>
            <person name="Ferres I."/>
            <person name="Bierque E."/>
            <person name="Girault D."/>
            <person name="Soupe-Gilbert M.-E."/>
            <person name="Picardeau M."/>
            <person name="Goarant C."/>
        </authorList>
    </citation>
    <scope>NUCLEOTIDE SEQUENCE [LARGE SCALE GENOMIC DNA]</scope>
    <source>
        <strain evidence="22 24">FH1-B-B1</strain>
        <strain evidence="21 23">FH1-B-C1</strain>
    </source>
</reference>
<dbReference type="InterPro" id="IPR018297">
    <property type="entry name" value="A/G_cyclase_CS"/>
</dbReference>
<dbReference type="GO" id="GO:0046872">
    <property type="term" value="F:metal ion binding"/>
    <property type="evidence" value="ECO:0007669"/>
    <property type="project" value="UniProtKB-KW"/>
</dbReference>
<keyword evidence="9" id="KW-0067">ATP-binding</keyword>
<dbReference type="PROSITE" id="PS50125">
    <property type="entry name" value="GUANYLATE_CYCLASE_2"/>
    <property type="match status" value="1"/>
</dbReference>
<dbReference type="GO" id="GO:0007189">
    <property type="term" value="P:adenylate cyclase-activating G protein-coupled receptor signaling pathway"/>
    <property type="evidence" value="ECO:0007669"/>
    <property type="project" value="TreeGrafter"/>
</dbReference>
<dbReference type="GO" id="GO:0004016">
    <property type="term" value="F:adenylate cyclase activity"/>
    <property type="evidence" value="ECO:0007669"/>
    <property type="project" value="UniProtKB-EC"/>
</dbReference>
<evidence type="ECO:0000259" key="20">
    <source>
        <dbReference type="PROSITE" id="PS50125"/>
    </source>
</evidence>
<evidence type="ECO:0000313" key="24">
    <source>
        <dbReference type="Proteomes" id="UP000231990"/>
    </source>
</evidence>
<evidence type="ECO:0000256" key="7">
    <source>
        <dbReference type="ARBA" id="ARBA00022723"/>
    </source>
</evidence>
<evidence type="ECO:0000256" key="12">
    <source>
        <dbReference type="ARBA" id="ARBA00022998"/>
    </source>
</evidence>
<evidence type="ECO:0000256" key="15">
    <source>
        <dbReference type="ARBA" id="ARBA00032597"/>
    </source>
</evidence>
<dbReference type="SUPFAM" id="SSF55073">
    <property type="entry name" value="Nucleotide cyclase"/>
    <property type="match status" value="1"/>
</dbReference>
<dbReference type="Proteomes" id="UP000231962">
    <property type="component" value="Unassembled WGS sequence"/>
</dbReference>
<evidence type="ECO:0000256" key="8">
    <source>
        <dbReference type="ARBA" id="ARBA00022741"/>
    </source>
</evidence>
<comment type="subcellular location">
    <subcellularLocation>
        <location evidence="3">Membrane</location>
        <topology evidence="3">Multi-pass membrane protein</topology>
    </subcellularLocation>
</comment>
<evidence type="ECO:0000256" key="4">
    <source>
        <dbReference type="ARBA" id="ARBA00012201"/>
    </source>
</evidence>
<proteinExistence type="inferred from homology"/>
<feature type="transmembrane region" description="Helical" evidence="19">
    <location>
        <begin position="25"/>
        <end position="43"/>
    </location>
</feature>
<keyword evidence="13 19" id="KW-0472">Membrane</keyword>
<feature type="transmembrane region" description="Helical" evidence="19">
    <location>
        <begin position="77"/>
        <end position="98"/>
    </location>
</feature>
<evidence type="ECO:0000256" key="18">
    <source>
        <dbReference type="RuleBase" id="RU000405"/>
    </source>
</evidence>
<evidence type="ECO:0000256" key="10">
    <source>
        <dbReference type="ARBA" id="ARBA00022842"/>
    </source>
</evidence>
<evidence type="ECO:0000256" key="5">
    <source>
        <dbReference type="ARBA" id="ARBA00021420"/>
    </source>
</evidence>
<evidence type="ECO:0000256" key="9">
    <source>
        <dbReference type="ARBA" id="ARBA00022840"/>
    </source>
</evidence>
<dbReference type="PROSITE" id="PS00452">
    <property type="entry name" value="GUANYLATE_CYCLASE_1"/>
    <property type="match status" value="1"/>
</dbReference>
<dbReference type="GO" id="GO:0006171">
    <property type="term" value="P:cAMP biosynthetic process"/>
    <property type="evidence" value="ECO:0007669"/>
    <property type="project" value="UniProtKB-KW"/>
</dbReference>
<dbReference type="FunFam" id="3.30.70.1230:FF:000033">
    <property type="entry name" value="Adenylate cyclase"/>
    <property type="match status" value="1"/>
</dbReference>
<feature type="domain" description="Guanylate cyclase" evidence="20">
    <location>
        <begin position="224"/>
        <end position="355"/>
    </location>
</feature>
<feature type="transmembrane region" description="Helical" evidence="19">
    <location>
        <begin position="167"/>
        <end position="186"/>
    </location>
</feature>